<evidence type="ECO:0000313" key="1">
    <source>
        <dbReference type="EMBL" id="GAF98135.1"/>
    </source>
</evidence>
<dbReference type="EMBL" id="BARS01014924">
    <property type="protein sequence ID" value="GAF98135.1"/>
    <property type="molecule type" value="Genomic_DNA"/>
</dbReference>
<feature type="non-terminal residue" evidence="1">
    <location>
        <position position="1"/>
    </location>
</feature>
<proteinExistence type="predicted"/>
<gene>
    <name evidence="1" type="ORF">S01H1_24786</name>
</gene>
<accession>X0VC17</accession>
<protein>
    <submittedName>
        <fullName evidence="1">Uncharacterized protein</fullName>
    </submittedName>
</protein>
<dbReference type="AlphaFoldDB" id="X0VC17"/>
<reference evidence="1" key="1">
    <citation type="journal article" date="2014" name="Front. Microbiol.">
        <title>High frequency of phylogenetically diverse reductive dehalogenase-homologous genes in deep subseafloor sedimentary metagenomes.</title>
        <authorList>
            <person name="Kawai M."/>
            <person name="Futagami T."/>
            <person name="Toyoda A."/>
            <person name="Takaki Y."/>
            <person name="Nishi S."/>
            <person name="Hori S."/>
            <person name="Arai W."/>
            <person name="Tsubouchi T."/>
            <person name="Morono Y."/>
            <person name="Uchiyama I."/>
            <person name="Ito T."/>
            <person name="Fujiyama A."/>
            <person name="Inagaki F."/>
            <person name="Takami H."/>
        </authorList>
    </citation>
    <scope>NUCLEOTIDE SEQUENCE</scope>
    <source>
        <strain evidence="1">Expedition CK06-06</strain>
    </source>
</reference>
<organism evidence="1">
    <name type="scientific">marine sediment metagenome</name>
    <dbReference type="NCBI Taxonomy" id="412755"/>
    <lineage>
        <taxon>unclassified sequences</taxon>
        <taxon>metagenomes</taxon>
        <taxon>ecological metagenomes</taxon>
    </lineage>
</organism>
<name>X0VC17_9ZZZZ</name>
<sequence length="85" mass="9266">ALGGGWSLLACESMMTAAELTDDPAEKKKFIEAAEQSFRGLDRLVREDGKAGFWNSKATTMLLQGGGRYMRWALANQPTTQPASE</sequence>
<comment type="caution">
    <text evidence="1">The sequence shown here is derived from an EMBL/GenBank/DDBJ whole genome shotgun (WGS) entry which is preliminary data.</text>
</comment>